<evidence type="ECO:0000256" key="5">
    <source>
        <dbReference type="ARBA" id="ARBA00023136"/>
    </source>
</evidence>
<evidence type="ECO:0000256" key="2">
    <source>
        <dbReference type="ARBA" id="ARBA00007862"/>
    </source>
</evidence>
<dbReference type="Gene3D" id="3.30.479.30">
    <property type="entry name" value="Band 7 domain"/>
    <property type="match status" value="1"/>
</dbReference>
<dbReference type="GO" id="GO:0006508">
    <property type="term" value="P:proteolysis"/>
    <property type="evidence" value="ECO:0007669"/>
    <property type="project" value="UniProtKB-KW"/>
</dbReference>
<keyword evidence="8" id="KW-0645">Protease</keyword>
<gene>
    <name evidence="8" type="ORF">Q5H94_12965</name>
</gene>
<dbReference type="Proteomes" id="UP001176468">
    <property type="component" value="Unassembled WGS sequence"/>
</dbReference>
<keyword evidence="9" id="KW-1185">Reference proteome</keyword>
<feature type="domain" description="Band 7" evidence="7">
    <location>
        <begin position="25"/>
        <end position="205"/>
    </location>
</feature>
<dbReference type="CDD" id="cd03405">
    <property type="entry name" value="SPFH_HflC"/>
    <property type="match status" value="1"/>
</dbReference>
<accession>A0ABT9A077</accession>
<keyword evidence="5" id="KW-0472">Membrane</keyword>
<dbReference type="Pfam" id="PF01145">
    <property type="entry name" value="Band_7"/>
    <property type="match status" value="1"/>
</dbReference>
<name>A0ABT9A077_9SPHN</name>
<keyword evidence="4" id="KW-1133">Transmembrane helix</keyword>
<comment type="caution">
    <text evidence="8">The sequence shown here is derived from an EMBL/GenBank/DDBJ whole genome shotgun (WGS) entry which is preliminary data.</text>
</comment>
<evidence type="ECO:0000313" key="8">
    <source>
        <dbReference type="EMBL" id="MDO7843239.1"/>
    </source>
</evidence>
<keyword evidence="3" id="KW-0812">Transmembrane</keyword>
<dbReference type="InterPro" id="IPR010200">
    <property type="entry name" value="HflC"/>
</dbReference>
<dbReference type="RefSeq" id="WP_304561692.1">
    <property type="nucleotide sequence ID" value="NZ_JAUQSZ010000008.1"/>
</dbReference>
<evidence type="ECO:0000256" key="1">
    <source>
        <dbReference type="ARBA" id="ARBA00004167"/>
    </source>
</evidence>
<comment type="subcellular location">
    <subcellularLocation>
        <location evidence="1">Membrane</location>
        <topology evidence="1">Single-pass membrane protein</topology>
    </subcellularLocation>
</comment>
<keyword evidence="8" id="KW-0378">Hydrolase</keyword>
<evidence type="ECO:0000256" key="3">
    <source>
        <dbReference type="ARBA" id="ARBA00022692"/>
    </source>
</evidence>
<dbReference type="InterPro" id="IPR036013">
    <property type="entry name" value="Band_7/SPFH_dom_sf"/>
</dbReference>
<proteinExistence type="inferred from homology"/>
<dbReference type="SUPFAM" id="SSF117892">
    <property type="entry name" value="Band 7/SPFH domain"/>
    <property type="match status" value="1"/>
</dbReference>
<comment type="similarity">
    <text evidence="2 6">Belongs to the band 7/mec-2 family. HflC subfamily.</text>
</comment>
<evidence type="ECO:0000256" key="6">
    <source>
        <dbReference type="PIRNR" id="PIRNR005651"/>
    </source>
</evidence>
<reference evidence="8" key="1">
    <citation type="submission" date="2023-07" db="EMBL/GenBank/DDBJ databases">
        <authorList>
            <person name="Kim M.K."/>
        </authorList>
    </citation>
    <scope>NUCLEOTIDE SEQUENCE</scope>
    <source>
        <strain evidence="8">CA1-15</strain>
    </source>
</reference>
<dbReference type="GO" id="GO:0008233">
    <property type="term" value="F:peptidase activity"/>
    <property type="evidence" value="ECO:0007669"/>
    <property type="project" value="UniProtKB-KW"/>
</dbReference>
<organism evidence="8 9">
    <name type="scientific">Sphingomonas immobilis</name>
    <dbReference type="NCBI Taxonomy" id="3063997"/>
    <lineage>
        <taxon>Bacteria</taxon>
        <taxon>Pseudomonadati</taxon>
        <taxon>Pseudomonadota</taxon>
        <taxon>Alphaproteobacteria</taxon>
        <taxon>Sphingomonadales</taxon>
        <taxon>Sphingomonadaceae</taxon>
        <taxon>Sphingomonas</taxon>
    </lineage>
</organism>
<protein>
    <recommendedName>
        <fullName evidence="6">Protein HflC</fullName>
    </recommendedName>
</protein>
<evidence type="ECO:0000313" key="9">
    <source>
        <dbReference type="Proteomes" id="UP001176468"/>
    </source>
</evidence>
<sequence length="288" mass="32103">MNAATLRNPIAIAIAVLLALILLASTVAIVPETKQAVILRFEQPVGSAINRWKPNEVFGRSGAGVTWRIPLIDRIVWVDKRVLDVELDKQPVLSTDQLRLEVDAYARFRIVDPLKAVVSTGSTSVTEQRVIDQLQPLFSSALRNELGKRPFAALLSPERGQVMDNIQIGLQHLASQYGVQIVDVRIKHAGLPDGTPLQSALDRMKTARDQEALTIRAKGEQAAQIIRAEADAKAAQIYAESFNKDPDFYDFYRAMQSYRYTFSDQVKGQTSLVLSPDNAYLKEFQGRR</sequence>
<evidence type="ECO:0000256" key="4">
    <source>
        <dbReference type="ARBA" id="ARBA00022989"/>
    </source>
</evidence>
<dbReference type="PIRSF" id="PIRSF005651">
    <property type="entry name" value="HflC"/>
    <property type="match status" value="1"/>
</dbReference>
<dbReference type="SMART" id="SM00244">
    <property type="entry name" value="PHB"/>
    <property type="match status" value="1"/>
</dbReference>
<evidence type="ECO:0000259" key="7">
    <source>
        <dbReference type="SMART" id="SM00244"/>
    </source>
</evidence>
<dbReference type="EMBL" id="JAUQSZ010000008">
    <property type="protein sequence ID" value="MDO7843239.1"/>
    <property type="molecule type" value="Genomic_DNA"/>
</dbReference>
<dbReference type="InterPro" id="IPR001107">
    <property type="entry name" value="Band_7"/>
</dbReference>
<dbReference type="PANTHER" id="PTHR42911">
    <property type="entry name" value="MODULATOR OF FTSH PROTEASE HFLC"/>
    <property type="match status" value="1"/>
</dbReference>
<comment type="function">
    <text evidence="6">HflC and HflK could regulate a protease.</text>
</comment>
<dbReference type="PANTHER" id="PTHR42911:SF1">
    <property type="entry name" value="MODULATOR OF FTSH PROTEASE HFLC"/>
    <property type="match status" value="1"/>
</dbReference>